<keyword evidence="2" id="KW-1185">Reference proteome</keyword>
<evidence type="ECO:0000313" key="2">
    <source>
        <dbReference type="Proteomes" id="UP000601435"/>
    </source>
</evidence>
<name>A0A812RC95_9DINO</name>
<sequence>HCRYRMSPVRRRWADISDSDPEENIVCFQSFSVRLDKKLNSGRNWSATVPEHLELRLRQDGKTARANQFCAELNSKNWKPSYLLAWQRRLQAVCCVESFPCALWRDFVFFYNLRLQLSVEMFISAVLKHGAAGVGHRSLVARQKYLRRKCLSYIFPCKMWKELVFNVNLSVSRPRRPGREENGQVKVQPVGLIVARPTGSSFCLKE</sequence>
<comment type="caution">
    <text evidence="1">The sequence shown here is derived from an EMBL/GenBank/DDBJ whole genome shotgun (WGS) entry which is preliminary data.</text>
</comment>
<dbReference type="AlphaFoldDB" id="A0A812RC95"/>
<dbReference type="EMBL" id="CAJNJA010018768">
    <property type="protein sequence ID" value="CAE7430862.1"/>
    <property type="molecule type" value="Genomic_DNA"/>
</dbReference>
<evidence type="ECO:0000313" key="1">
    <source>
        <dbReference type="EMBL" id="CAE7430862.1"/>
    </source>
</evidence>
<reference evidence="1" key="1">
    <citation type="submission" date="2021-02" db="EMBL/GenBank/DDBJ databases">
        <authorList>
            <person name="Dougan E. K."/>
            <person name="Rhodes N."/>
            <person name="Thang M."/>
            <person name="Chan C."/>
        </authorList>
    </citation>
    <scope>NUCLEOTIDE SEQUENCE</scope>
</reference>
<dbReference type="OrthoDB" id="406361at2759"/>
<accession>A0A812RC95</accession>
<dbReference type="Proteomes" id="UP000601435">
    <property type="component" value="Unassembled WGS sequence"/>
</dbReference>
<gene>
    <name evidence="1" type="ORF">SNEC2469_LOCUS11829</name>
</gene>
<feature type="non-terminal residue" evidence="1">
    <location>
        <position position="1"/>
    </location>
</feature>
<protein>
    <submittedName>
        <fullName evidence="1">Uncharacterized protein</fullName>
    </submittedName>
</protein>
<organism evidence="1 2">
    <name type="scientific">Symbiodinium necroappetens</name>
    <dbReference type="NCBI Taxonomy" id="1628268"/>
    <lineage>
        <taxon>Eukaryota</taxon>
        <taxon>Sar</taxon>
        <taxon>Alveolata</taxon>
        <taxon>Dinophyceae</taxon>
        <taxon>Suessiales</taxon>
        <taxon>Symbiodiniaceae</taxon>
        <taxon>Symbiodinium</taxon>
    </lineage>
</organism>
<proteinExistence type="predicted"/>